<dbReference type="InterPro" id="IPR010071">
    <property type="entry name" value="AA_adenyl_dom"/>
</dbReference>
<keyword evidence="2" id="KW-0597">Phosphoprotein</keyword>
<dbReference type="Gene3D" id="3.30.300.30">
    <property type="match status" value="1"/>
</dbReference>
<evidence type="ECO:0000259" key="3">
    <source>
        <dbReference type="PROSITE" id="PS50075"/>
    </source>
</evidence>
<dbReference type="Gene3D" id="3.40.50.1820">
    <property type="entry name" value="alpha/beta hydrolase"/>
    <property type="match status" value="1"/>
</dbReference>
<dbReference type="PROSITE" id="PS50075">
    <property type="entry name" value="CARRIER"/>
    <property type="match status" value="1"/>
</dbReference>
<protein>
    <submittedName>
        <fullName evidence="4">Non-ribosomal peptide synthetase</fullName>
    </submittedName>
</protein>
<dbReference type="SMART" id="SM00823">
    <property type="entry name" value="PKS_PP"/>
    <property type="match status" value="1"/>
</dbReference>
<dbReference type="Pfam" id="PF00501">
    <property type="entry name" value="AMP-binding"/>
    <property type="match status" value="1"/>
</dbReference>
<dbReference type="PROSITE" id="PS00012">
    <property type="entry name" value="PHOSPHOPANTETHEINE"/>
    <property type="match status" value="1"/>
</dbReference>
<proteinExistence type="predicted"/>
<dbReference type="PANTHER" id="PTHR45527:SF1">
    <property type="entry name" value="FATTY ACID SYNTHASE"/>
    <property type="match status" value="1"/>
</dbReference>
<dbReference type="Gene3D" id="2.30.38.10">
    <property type="entry name" value="Luciferase, Domain 3"/>
    <property type="match status" value="1"/>
</dbReference>
<dbReference type="InterPro" id="IPR036736">
    <property type="entry name" value="ACP-like_sf"/>
</dbReference>
<dbReference type="PANTHER" id="PTHR45527">
    <property type="entry name" value="NONRIBOSOMAL PEPTIDE SYNTHETASE"/>
    <property type="match status" value="1"/>
</dbReference>
<feature type="domain" description="Carrier" evidence="3">
    <location>
        <begin position="689"/>
        <end position="764"/>
    </location>
</feature>
<dbReference type="NCBIfam" id="TIGR01733">
    <property type="entry name" value="AA-adenyl-dom"/>
    <property type="match status" value="1"/>
</dbReference>
<dbReference type="InterPro" id="IPR045851">
    <property type="entry name" value="AMP-bd_C_sf"/>
</dbReference>
<evidence type="ECO:0000313" key="4">
    <source>
        <dbReference type="EMBL" id="WLQ61938.1"/>
    </source>
</evidence>
<dbReference type="InterPro" id="IPR009081">
    <property type="entry name" value="PP-bd_ACP"/>
</dbReference>
<dbReference type="SUPFAM" id="SSF56801">
    <property type="entry name" value="Acetyl-CoA synthetase-like"/>
    <property type="match status" value="1"/>
</dbReference>
<sequence length="766" mass="80298">MTESQQRATPGPPDGGTALGLAAAAAVAVAVLHRCTLQETVRCSYRDGEGEGVLELDVSADPTLAELLSEIRTALSAPDREAVEDADPGATVDLRLTRDTGLPEQPVGFGEAVRFDGWWVSVALAGAAAPVVDLARLLATAAGALGAGEASPLSALPLAGDDGDLVGVLAGSGHAAVPARPLHVLVRDQAERTPDAVAVSCAGQDLTYREFVCRADRLAHRLMAQGAGPGHVVGVLAERSPELVVALLAILKTGSAYAAFEPDLPAQRLHRLLDDAGVRLLVVQDRFGASAPAGMCVLPVAEDTTTEAPVPVSAEVAPSAVAYVSFTSGSTGVPKGVRVPHTAVSRLVVEPDWAKFGPDDVFLQLAPVAFDASTFEIWTPLVNGGRLAVHPPGPLSTEQLATTLAEERVTVAWMTAGLFHQMAGRHLDAFAGLRHVVAGGDVVSATQVRRLLEAHPGLVFTNGYGPTENTTFTACWTSTEAPAGRTVPLGRPVSGTRVLVLDPELRPVPVGVPGELCAGGEGLAHGYAGRPGATAERFVPDPFAPGPGGGRLYRTGDLVRRLPDGNLEFLGRADRQLKVQGYRVEPGEIEAVLARHEDVRQTVVVAQDDGAGSKRLLAYITAERPEDDSPAALGLRLREWLRGELPGYMVPWAILPLPALPLNRNGKVDRAALPTARRTARALPTEYLAPTNPTEDAVAQEWADLLGVEPVGLDDDFFELGGHSLIAADLLGRLGDRFGVELSARTLYLHPTVAELAAEIDGRLTA</sequence>
<dbReference type="InterPro" id="IPR025110">
    <property type="entry name" value="AMP-bd_C"/>
</dbReference>
<evidence type="ECO:0000313" key="5">
    <source>
        <dbReference type="Proteomes" id="UP001235744"/>
    </source>
</evidence>
<dbReference type="Gene3D" id="3.40.50.980">
    <property type="match status" value="2"/>
</dbReference>
<accession>A0ABY9J281</accession>
<name>A0ABY9J281_9ACTN</name>
<dbReference type="InterPro" id="IPR029058">
    <property type="entry name" value="AB_hydrolase_fold"/>
</dbReference>
<evidence type="ECO:0000256" key="2">
    <source>
        <dbReference type="ARBA" id="ARBA00022553"/>
    </source>
</evidence>
<reference evidence="4 5" key="1">
    <citation type="submission" date="2023-03" db="EMBL/GenBank/DDBJ databases">
        <title>Isolation and description of six Streptomyces strains from soil environments, able to metabolize different microbial glucans.</title>
        <authorList>
            <person name="Widen T."/>
            <person name="Larsbrink J."/>
        </authorList>
    </citation>
    <scope>NUCLEOTIDE SEQUENCE [LARGE SCALE GENOMIC DNA]</scope>
    <source>
        <strain evidence="4 5">Alt2</strain>
    </source>
</reference>
<dbReference type="RefSeq" id="WP_306072165.1">
    <property type="nucleotide sequence ID" value="NZ_CP120988.1"/>
</dbReference>
<dbReference type="Proteomes" id="UP001235744">
    <property type="component" value="Chromosome"/>
</dbReference>
<dbReference type="InterPro" id="IPR020806">
    <property type="entry name" value="PKS_PP-bd"/>
</dbReference>
<dbReference type="EMBL" id="CP120988">
    <property type="protein sequence ID" value="WLQ61938.1"/>
    <property type="molecule type" value="Genomic_DNA"/>
</dbReference>
<dbReference type="Pfam" id="PF13193">
    <property type="entry name" value="AMP-binding_C"/>
    <property type="match status" value="1"/>
</dbReference>
<keyword evidence="5" id="KW-1185">Reference proteome</keyword>
<keyword evidence="1" id="KW-0596">Phosphopantetheine</keyword>
<dbReference type="InterPro" id="IPR000873">
    <property type="entry name" value="AMP-dep_synth/lig_dom"/>
</dbReference>
<dbReference type="InterPro" id="IPR020845">
    <property type="entry name" value="AMP-binding_CS"/>
</dbReference>
<dbReference type="CDD" id="cd12117">
    <property type="entry name" value="A_NRPS_Srf_like"/>
    <property type="match status" value="1"/>
</dbReference>
<dbReference type="Pfam" id="PF00550">
    <property type="entry name" value="PP-binding"/>
    <property type="match status" value="1"/>
</dbReference>
<organism evidence="4 5">
    <name type="scientific">Streptomyces poriferorum</name>
    <dbReference type="NCBI Taxonomy" id="2798799"/>
    <lineage>
        <taxon>Bacteria</taxon>
        <taxon>Bacillati</taxon>
        <taxon>Actinomycetota</taxon>
        <taxon>Actinomycetes</taxon>
        <taxon>Kitasatosporales</taxon>
        <taxon>Streptomycetaceae</taxon>
        <taxon>Streptomyces</taxon>
    </lineage>
</organism>
<gene>
    <name evidence="4" type="ORF">P8A19_38250</name>
</gene>
<dbReference type="PROSITE" id="PS00455">
    <property type="entry name" value="AMP_BINDING"/>
    <property type="match status" value="1"/>
</dbReference>
<dbReference type="SUPFAM" id="SSF47336">
    <property type="entry name" value="ACP-like"/>
    <property type="match status" value="1"/>
</dbReference>
<evidence type="ECO:0000256" key="1">
    <source>
        <dbReference type="ARBA" id="ARBA00022450"/>
    </source>
</evidence>
<dbReference type="InterPro" id="IPR006162">
    <property type="entry name" value="Ppantetheine_attach_site"/>
</dbReference>
<dbReference type="SMART" id="SM01294">
    <property type="entry name" value="PKS_PP_betabranch"/>
    <property type="match status" value="1"/>
</dbReference>